<dbReference type="Proteomes" id="UP000294963">
    <property type="component" value="Unassembled WGS sequence"/>
</dbReference>
<keyword evidence="2" id="KW-1185">Reference proteome</keyword>
<protein>
    <submittedName>
        <fullName evidence="1">Phage I-like protein</fullName>
    </submittedName>
</protein>
<dbReference type="Pfam" id="PF10123">
    <property type="entry name" value="Mu-like_Pro"/>
    <property type="match status" value="1"/>
</dbReference>
<comment type="caution">
    <text evidence="1">The sequence shown here is derived from an EMBL/GenBank/DDBJ whole genome shotgun (WGS) entry which is preliminary data.</text>
</comment>
<reference evidence="1 2" key="1">
    <citation type="submission" date="2019-03" db="EMBL/GenBank/DDBJ databases">
        <title>Genomic analyses of the natural microbiome of Caenorhabditis elegans.</title>
        <authorList>
            <person name="Samuel B."/>
        </authorList>
    </citation>
    <scope>NUCLEOTIDE SEQUENCE [LARGE SCALE GENOMIC DNA]</scope>
    <source>
        <strain evidence="1 2">JUb89</strain>
    </source>
</reference>
<sequence length="357" mass="38695">MKKTLLVAACSFALEASSKNFVLIPEGIFKGVDGRPFDAPHWNLTPECGKQIVAALNQRAIDMVMDYEHATLKAQESGDPAPAAGWLKPLGFQYVEGVGICSTQFEWTDKAKGFIESKEYKYISPVLFYNKTGEVIGLHSVALTNTPNLDRLPEARLAAAAQDFLSQINDEDSTMNEFLKLMLKKLGLSETATEQEVIAAANSTFIKLDGAFGTLLSTTTQTLEQAIDKAVEIKVAANSQAPDLTQYVPMTVYQEAIAKAGNAEAATKAKEIDDLIVAACSDGRITGEATINWMKDQAKTNPDFVKTHIESLPKIAALTQQQTTTVQNHAGHDQQKQYTSEALQVAGFMGVDLGENG</sequence>
<dbReference type="OrthoDB" id="2043985at2"/>
<name>A0A4R1XG80_ACICA</name>
<evidence type="ECO:0000313" key="2">
    <source>
        <dbReference type="Proteomes" id="UP000294963"/>
    </source>
</evidence>
<dbReference type="EMBL" id="SLVJ01000026">
    <property type="protein sequence ID" value="TCM61871.1"/>
    <property type="molecule type" value="Genomic_DNA"/>
</dbReference>
<dbReference type="AlphaFoldDB" id="A0A4R1XG80"/>
<evidence type="ECO:0000313" key="1">
    <source>
        <dbReference type="EMBL" id="TCM61871.1"/>
    </source>
</evidence>
<accession>A0A4R1XG80</accession>
<dbReference type="PIRSF" id="PIRSF016624">
    <property type="entry name" value="Mu_prophg_I"/>
    <property type="match status" value="1"/>
</dbReference>
<organism evidence="1 2">
    <name type="scientific">Acinetobacter calcoaceticus</name>
    <dbReference type="NCBI Taxonomy" id="471"/>
    <lineage>
        <taxon>Bacteria</taxon>
        <taxon>Pseudomonadati</taxon>
        <taxon>Pseudomonadota</taxon>
        <taxon>Gammaproteobacteria</taxon>
        <taxon>Moraxellales</taxon>
        <taxon>Moraxellaceae</taxon>
        <taxon>Acinetobacter</taxon>
        <taxon>Acinetobacter calcoaceticus/baumannii complex</taxon>
    </lineage>
</organism>
<gene>
    <name evidence="1" type="ORF">EC844_12625</name>
</gene>
<proteinExistence type="predicted"/>
<dbReference type="InterPro" id="IPR012106">
    <property type="entry name" value="Phage_Mu_Gp1"/>
</dbReference>